<accession>A0ABZ3EUU5</accession>
<organism evidence="1 2">
    <name type="scientific">Kineothrix sedimenti</name>
    <dbReference type="NCBI Taxonomy" id="3123317"/>
    <lineage>
        <taxon>Bacteria</taxon>
        <taxon>Bacillati</taxon>
        <taxon>Bacillota</taxon>
        <taxon>Clostridia</taxon>
        <taxon>Lachnospirales</taxon>
        <taxon>Lachnospiraceae</taxon>
        <taxon>Kineothrix</taxon>
    </lineage>
</organism>
<protein>
    <submittedName>
        <fullName evidence="1">Uncharacterized protein</fullName>
    </submittedName>
</protein>
<name>A0ABZ3EUU5_9FIRM</name>
<dbReference type="Proteomes" id="UP001451571">
    <property type="component" value="Chromosome"/>
</dbReference>
<dbReference type="RefSeq" id="WP_342756775.1">
    <property type="nucleotide sequence ID" value="NZ_CP146256.1"/>
</dbReference>
<sequence>MDCIGRITQLAQDYYTHGILVTLAVTEVSAQELQTLKGLGELSISLKRWRKKRSLDANAYVWVLMSKIASALGTSKDEVYEELLQKYGIIYEDENGYITVTVKSSVDMSKITGHWKRYKDNGKFISYLMIKGSSEYDTAEMSQFIDRVVEEAKDQDIETLPPDEIARMKQEWGV</sequence>
<evidence type="ECO:0000313" key="2">
    <source>
        <dbReference type="Proteomes" id="UP001451571"/>
    </source>
</evidence>
<evidence type="ECO:0000313" key="1">
    <source>
        <dbReference type="EMBL" id="XAH73168.1"/>
    </source>
</evidence>
<proteinExistence type="predicted"/>
<dbReference type="InterPro" id="IPR036619">
    <property type="entry name" value="NinB_sf"/>
</dbReference>
<dbReference type="EMBL" id="CP146256">
    <property type="protein sequence ID" value="XAH73168.1"/>
    <property type="molecule type" value="Genomic_DNA"/>
</dbReference>
<dbReference type="Gene3D" id="1.10.3790.10">
    <property type="entry name" value="NinB"/>
    <property type="match status" value="1"/>
</dbReference>
<keyword evidence="2" id="KW-1185">Reference proteome</keyword>
<gene>
    <name evidence="1" type="ORF">V6984_16890</name>
</gene>
<reference evidence="1 2" key="1">
    <citation type="submission" date="2024-02" db="EMBL/GenBank/DDBJ databases">
        <title>Bacterial strain from lacustrine sediment.</title>
        <authorList>
            <person name="Petit C."/>
            <person name="Fadhlaoui K."/>
        </authorList>
    </citation>
    <scope>NUCLEOTIDE SEQUENCE [LARGE SCALE GENOMIC DNA]</scope>
    <source>
        <strain evidence="1 2">IPX-CK</strain>
    </source>
</reference>